<protein>
    <submittedName>
        <fullName evidence="2">Glycosyl transferase family 2</fullName>
    </submittedName>
</protein>
<keyword evidence="2" id="KW-0808">Transferase</keyword>
<dbReference type="STRING" id="1048340.SAMN05444487_11713"/>
<dbReference type="GO" id="GO:0016740">
    <property type="term" value="F:transferase activity"/>
    <property type="evidence" value="ECO:0007669"/>
    <property type="project" value="UniProtKB-KW"/>
</dbReference>
<evidence type="ECO:0000313" key="2">
    <source>
        <dbReference type="EMBL" id="SDX41709.1"/>
    </source>
</evidence>
<dbReference type="OrthoDB" id="183314at2"/>
<dbReference type="Proteomes" id="UP000198534">
    <property type="component" value="Unassembled WGS sequence"/>
</dbReference>
<dbReference type="InterPro" id="IPR029044">
    <property type="entry name" value="Nucleotide-diphossugar_trans"/>
</dbReference>
<gene>
    <name evidence="2" type="ORF">SAMN05444487_11713</name>
</gene>
<dbReference type="PANTHER" id="PTHR43630">
    <property type="entry name" value="POLY-BETA-1,6-N-ACETYL-D-GLUCOSAMINE SYNTHASE"/>
    <property type="match status" value="1"/>
</dbReference>
<dbReference type="InterPro" id="IPR001173">
    <property type="entry name" value="Glyco_trans_2-like"/>
</dbReference>
<evidence type="ECO:0000259" key="1">
    <source>
        <dbReference type="Pfam" id="PF00535"/>
    </source>
</evidence>
<keyword evidence="3" id="KW-1185">Reference proteome</keyword>
<dbReference type="EMBL" id="FNNQ01000017">
    <property type="protein sequence ID" value="SDX41709.1"/>
    <property type="molecule type" value="Genomic_DNA"/>
</dbReference>
<dbReference type="Gene3D" id="3.90.550.10">
    <property type="entry name" value="Spore Coat Polysaccharide Biosynthesis Protein SpsA, Chain A"/>
    <property type="match status" value="1"/>
</dbReference>
<dbReference type="PANTHER" id="PTHR43630:SF2">
    <property type="entry name" value="GLYCOSYLTRANSFERASE"/>
    <property type="match status" value="1"/>
</dbReference>
<dbReference type="Pfam" id="PF00535">
    <property type="entry name" value="Glycos_transf_2"/>
    <property type="match status" value="1"/>
</dbReference>
<reference evidence="2 3" key="1">
    <citation type="submission" date="2016-10" db="EMBL/GenBank/DDBJ databases">
        <authorList>
            <person name="de Groot N.N."/>
        </authorList>
    </citation>
    <scope>NUCLEOTIDE SEQUENCE [LARGE SCALE GENOMIC DNA]</scope>
    <source>
        <strain evidence="2 3">DSM 45610</strain>
    </source>
</reference>
<feature type="domain" description="Glycosyltransferase 2-like" evidence="1">
    <location>
        <begin position="18"/>
        <end position="155"/>
    </location>
</feature>
<evidence type="ECO:0000313" key="3">
    <source>
        <dbReference type="Proteomes" id="UP000198534"/>
    </source>
</evidence>
<accession>A0A1H3BKS7</accession>
<name>A0A1H3BKS7_9BACL</name>
<dbReference type="RefSeq" id="WP_091742409.1">
    <property type="nucleotide sequence ID" value="NZ_FNNQ01000017.1"/>
</dbReference>
<dbReference type="AlphaFoldDB" id="A0A1H3BKS7"/>
<dbReference type="SUPFAM" id="SSF53448">
    <property type="entry name" value="Nucleotide-diphospho-sugar transferases"/>
    <property type="match status" value="1"/>
</dbReference>
<proteinExistence type="predicted"/>
<organism evidence="2 3">
    <name type="scientific">Marininema mesophilum</name>
    <dbReference type="NCBI Taxonomy" id="1048340"/>
    <lineage>
        <taxon>Bacteria</taxon>
        <taxon>Bacillati</taxon>
        <taxon>Bacillota</taxon>
        <taxon>Bacilli</taxon>
        <taxon>Bacillales</taxon>
        <taxon>Thermoactinomycetaceae</taxon>
        <taxon>Marininema</taxon>
    </lineage>
</organism>
<sequence>MEPIRKEKDNRLIAMMQVRNEVGRYLEKVLTSLEMFADEIVIIDDASTDETPDLCQSFKKVTKIEREKESLFGQEWKLRGKLWDLACSREPDWILAIDADEIFETRASKHIRNLIDQTDFDQVGFRFYDFWGSQTHYRSDHLWQLHQRYTPILIRYFPNYPCIYPQQNHHVPRLPISYLVLPSHCSDFRVKHLGWSGNEEERRLKYERYIRIDPQGKWGNLEQYHSILDRNPNLLRWEEETL</sequence>